<evidence type="ECO:0000313" key="10">
    <source>
        <dbReference type="Proteomes" id="UP000319210"/>
    </source>
</evidence>
<dbReference type="GO" id="GO:0004674">
    <property type="term" value="F:protein serine/threonine kinase activity"/>
    <property type="evidence" value="ECO:0007669"/>
    <property type="project" value="UniProtKB-KW"/>
</dbReference>
<dbReference type="RefSeq" id="WP_086814902.1">
    <property type="nucleotide sequence ID" value="NZ_BJMM01000004.1"/>
</dbReference>
<dbReference type="InterPro" id="IPR000719">
    <property type="entry name" value="Prot_kinase_dom"/>
</dbReference>
<keyword evidence="10" id="KW-1185">Reference proteome</keyword>
<dbReference type="AlphaFoldDB" id="A0A4Y3QVL0"/>
<dbReference type="GO" id="GO:0005524">
    <property type="term" value="F:ATP binding"/>
    <property type="evidence" value="ECO:0007669"/>
    <property type="project" value="UniProtKB-UniRule"/>
</dbReference>
<accession>A0A4Y3QVL0</accession>
<proteinExistence type="predicted"/>
<sequence>MHPLEPEDPQTLGEYRLLRRLGSGGMGRVYLARSRGGRTVAVKVVHPHFAVDEQFRGRFRREVVSARQVGGDWTAPVLDADTEGPVPWVATGYVAGPSLTQAVEEHGPLPEPSVRAMGAGLAEALRQVHGLGLVHRDVKPSNVLLAVDGPRLIDFGIARATEGSASLTSTGVSIGSPGYMSPEQVLGRPVDGATDVFALGAVLAYAATGGAPFPGDSSAALLYRIVHEEPELDGMGGPLRELVERCLAKDPEARPDPRRVATELAGGEPGVAALVRGGWLPAPIVEQLGRRAVELLDLEPEARDVSGPVPFTSPSEGPGPGPRTGPAAVGGTAGPFAHTGPHGSAGPHAHANADTHTGAGGGAGGGEAGPGQGRPAGFGPPDPSYGRTGAAEGGDSGGGRGVGVVVRRGTGGGAGPGAGSGAGADGGTAGRRRVSCTLVLTLACVVAAALLGTYVLGVLGVLPGTGGERDNSADPSASHSARPGDRPTNRPSDGARATVPEKFLGDWRGDLTTDKGLPGGTLTITFRGGGKGDVVATGKVSMAGTACGGEWRLLSATDRALRVEASKTTDSPLCTEGDEETFTLRADGSLRYESANEASGNAAGTLRKAG</sequence>
<reference evidence="9 10" key="1">
    <citation type="submission" date="2019-06" db="EMBL/GenBank/DDBJ databases">
        <title>Whole genome shotgun sequence of Streptomyces cacaoi subsp. cacaoi NBRC 12748.</title>
        <authorList>
            <person name="Hosoyama A."/>
            <person name="Uohara A."/>
            <person name="Ohji S."/>
            <person name="Ichikawa N."/>
        </authorList>
    </citation>
    <scope>NUCLEOTIDE SEQUENCE [LARGE SCALE GENOMIC DNA]</scope>
    <source>
        <strain evidence="9 10">NBRC 12748</strain>
    </source>
</reference>
<keyword evidence="2 5" id="KW-0547">Nucleotide-binding</keyword>
<evidence type="ECO:0000256" key="3">
    <source>
        <dbReference type="ARBA" id="ARBA00022777"/>
    </source>
</evidence>
<protein>
    <submittedName>
        <fullName evidence="9">Serine/threonine protein kinase</fullName>
    </submittedName>
</protein>
<keyword evidence="1" id="KW-0808">Transferase</keyword>
<dbReference type="PROSITE" id="PS50011">
    <property type="entry name" value="PROTEIN_KINASE_DOM"/>
    <property type="match status" value="1"/>
</dbReference>
<dbReference type="InterPro" id="IPR011009">
    <property type="entry name" value="Kinase-like_dom_sf"/>
</dbReference>
<evidence type="ECO:0000256" key="6">
    <source>
        <dbReference type="SAM" id="MobiDB-lite"/>
    </source>
</evidence>
<name>A0A4Y3QVL0_STRCI</name>
<keyword evidence="7" id="KW-1133">Transmembrane helix</keyword>
<dbReference type="Gene3D" id="3.30.200.20">
    <property type="entry name" value="Phosphorylase Kinase, domain 1"/>
    <property type="match status" value="1"/>
</dbReference>
<feature type="region of interest" description="Disordered" evidence="6">
    <location>
        <begin position="467"/>
        <end position="498"/>
    </location>
</feature>
<feature type="transmembrane region" description="Helical" evidence="7">
    <location>
        <begin position="438"/>
        <end position="462"/>
    </location>
</feature>
<dbReference type="Pfam" id="PF00069">
    <property type="entry name" value="Pkinase"/>
    <property type="match status" value="1"/>
</dbReference>
<dbReference type="InterPro" id="IPR017441">
    <property type="entry name" value="Protein_kinase_ATP_BS"/>
</dbReference>
<organism evidence="9 10">
    <name type="scientific">Streptomyces cacaoi</name>
    <dbReference type="NCBI Taxonomy" id="1898"/>
    <lineage>
        <taxon>Bacteria</taxon>
        <taxon>Bacillati</taxon>
        <taxon>Actinomycetota</taxon>
        <taxon>Actinomycetes</taxon>
        <taxon>Kitasatosporales</taxon>
        <taxon>Streptomycetaceae</taxon>
        <taxon>Streptomyces</taxon>
    </lineage>
</organism>
<dbReference type="Proteomes" id="UP000319210">
    <property type="component" value="Unassembled WGS sequence"/>
</dbReference>
<evidence type="ECO:0000259" key="8">
    <source>
        <dbReference type="PROSITE" id="PS50011"/>
    </source>
</evidence>
<feature type="compositionally biased region" description="Low complexity" evidence="6">
    <location>
        <begin position="324"/>
        <end position="337"/>
    </location>
</feature>
<evidence type="ECO:0000256" key="5">
    <source>
        <dbReference type="PROSITE-ProRule" id="PRU10141"/>
    </source>
</evidence>
<dbReference type="SMART" id="SM00220">
    <property type="entry name" value="S_TKc"/>
    <property type="match status" value="1"/>
</dbReference>
<evidence type="ECO:0000256" key="2">
    <source>
        <dbReference type="ARBA" id="ARBA00022741"/>
    </source>
</evidence>
<dbReference type="EMBL" id="BJMM01000004">
    <property type="protein sequence ID" value="GEB48643.1"/>
    <property type="molecule type" value="Genomic_DNA"/>
</dbReference>
<dbReference type="InterPro" id="IPR008271">
    <property type="entry name" value="Ser/Thr_kinase_AS"/>
</dbReference>
<dbReference type="PROSITE" id="PS00107">
    <property type="entry name" value="PROTEIN_KINASE_ATP"/>
    <property type="match status" value="1"/>
</dbReference>
<feature type="compositionally biased region" description="Gly residues" evidence="6">
    <location>
        <begin position="358"/>
        <end position="376"/>
    </location>
</feature>
<keyword evidence="3 9" id="KW-0418">Kinase</keyword>
<comment type="caution">
    <text evidence="9">The sequence shown here is derived from an EMBL/GenBank/DDBJ whole genome shotgun (WGS) entry which is preliminary data.</text>
</comment>
<feature type="binding site" evidence="5">
    <location>
        <position position="43"/>
    </location>
    <ligand>
        <name>ATP</name>
        <dbReference type="ChEBI" id="CHEBI:30616"/>
    </ligand>
</feature>
<gene>
    <name evidence="9" type="ORF">SCA03_11940</name>
</gene>
<dbReference type="OrthoDB" id="9762169at2"/>
<dbReference type="PANTHER" id="PTHR43289:SF34">
    <property type="entry name" value="SERINE_THREONINE-PROTEIN KINASE YBDM-RELATED"/>
    <property type="match status" value="1"/>
</dbReference>
<keyword evidence="9" id="KW-0723">Serine/threonine-protein kinase</keyword>
<evidence type="ECO:0000256" key="4">
    <source>
        <dbReference type="ARBA" id="ARBA00022840"/>
    </source>
</evidence>
<feature type="domain" description="Protein kinase" evidence="8">
    <location>
        <begin position="15"/>
        <end position="271"/>
    </location>
</feature>
<evidence type="ECO:0000256" key="1">
    <source>
        <dbReference type="ARBA" id="ARBA00022679"/>
    </source>
</evidence>
<evidence type="ECO:0000256" key="7">
    <source>
        <dbReference type="SAM" id="Phobius"/>
    </source>
</evidence>
<dbReference type="PANTHER" id="PTHR43289">
    <property type="entry name" value="MITOGEN-ACTIVATED PROTEIN KINASE KINASE KINASE 20-RELATED"/>
    <property type="match status" value="1"/>
</dbReference>
<dbReference type="PROSITE" id="PS00108">
    <property type="entry name" value="PROTEIN_KINASE_ST"/>
    <property type="match status" value="1"/>
</dbReference>
<feature type="compositionally biased region" description="Gly residues" evidence="6">
    <location>
        <begin position="409"/>
        <end position="429"/>
    </location>
</feature>
<evidence type="ECO:0000313" key="9">
    <source>
        <dbReference type="EMBL" id="GEB48643.1"/>
    </source>
</evidence>
<dbReference type="Gene3D" id="1.10.510.10">
    <property type="entry name" value="Transferase(Phosphotransferase) domain 1"/>
    <property type="match status" value="1"/>
</dbReference>
<keyword evidence="4 5" id="KW-0067">ATP-binding</keyword>
<dbReference type="SUPFAM" id="SSF56112">
    <property type="entry name" value="Protein kinase-like (PK-like)"/>
    <property type="match status" value="1"/>
</dbReference>
<feature type="compositionally biased region" description="Gly residues" evidence="6">
    <location>
        <begin position="391"/>
        <end position="402"/>
    </location>
</feature>
<keyword evidence="7" id="KW-0812">Transmembrane</keyword>
<dbReference type="CDD" id="cd14014">
    <property type="entry name" value="STKc_PknB_like"/>
    <property type="match status" value="1"/>
</dbReference>
<feature type="region of interest" description="Disordered" evidence="6">
    <location>
        <begin position="303"/>
        <end position="430"/>
    </location>
</feature>
<keyword evidence="7" id="KW-0472">Membrane</keyword>